<sequence length="327" mass="37014">MNKLIKLFRNIIILLLLAISALWIALARPINFTQGSYAPEFIVKPQFLENHVQQLSQAFLPRNSDNPANLIKVAEYIKSNLNQSTDNVELQYFNVGNSRYANVLAYYGPESNETIVVGAHYDAYSVFPGADDNASGVAGLIVLGQLLGKTKLNTRIELVAYSLEEPPFFATPNMGSAIHAKNLKDKSKNIKIMISLEMIGYFNNEKGSQHYPSKLLELIYPDKGNFIAVVDEVFSNRAQGVKSAINRHTDLPAYSINAPLFIPGIDYSDHRNYWEQGYPAVMVTDTAFYRNLKYHTADDTYDRLDYERMAKVIYGVFKYLQEIDSQR</sequence>
<dbReference type="InterPro" id="IPR007484">
    <property type="entry name" value="Peptidase_M28"/>
</dbReference>
<dbReference type="PANTHER" id="PTHR12147:SF26">
    <property type="entry name" value="PEPTIDASE M28 DOMAIN-CONTAINING PROTEIN"/>
    <property type="match status" value="1"/>
</dbReference>
<dbReference type="Pfam" id="PF04389">
    <property type="entry name" value="Peptidase_M28"/>
    <property type="match status" value="1"/>
</dbReference>
<organism evidence="2 3">
    <name type="scientific">Spartinivicinus poritis</name>
    <dbReference type="NCBI Taxonomy" id="2994640"/>
    <lineage>
        <taxon>Bacteria</taxon>
        <taxon>Pseudomonadati</taxon>
        <taxon>Pseudomonadota</taxon>
        <taxon>Gammaproteobacteria</taxon>
        <taxon>Oceanospirillales</taxon>
        <taxon>Zooshikellaceae</taxon>
        <taxon>Spartinivicinus</taxon>
    </lineage>
</organism>
<dbReference type="Proteomes" id="UP001528823">
    <property type="component" value="Unassembled WGS sequence"/>
</dbReference>
<dbReference type="Gene3D" id="3.40.630.10">
    <property type="entry name" value="Zn peptidases"/>
    <property type="match status" value="1"/>
</dbReference>
<comment type="caution">
    <text evidence="2">The sequence shown here is derived from an EMBL/GenBank/DDBJ whole genome shotgun (WGS) entry which is preliminary data.</text>
</comment>
<accession>A0ABT5UGX6</accession>
<proteinExistence type="predicted"/>
<name>A0ABT5UGX6_9GAMM</name>
<dbReference type="PANTHER" id="PTHR12147">
    <property type="entry name" value="METALLOPEPTIDASE M28 FAMILY MEMBER"/>
    <property type="match status" value="1"/>
</dbReference>
<gene>
    <name evidence="2" type="ORF">ORQ98_27095</name>
</gene>
<dbReference type="SUPFAM" id="SSF53187">
    <property type="entry name" value="Zn-dependent exopeptidases"/>
    <property type="match status" value="1"/>
</dbReference>
<reference evidence="2 3" key="1">
    <citation type="submission" date="2022-11" db="EMBL/GenBank/DDBJ databases">
        <title>Spartinivicinus poritis sp. nov., isolated from scleractinian coral Porites lutea.</title>
        <authorList>
            <person name="Zhang G."/>
            <person name="Cai L."/>
            <person name="Wei Q."/>
        </authorList>
    </citation>
    <scope>NUCLEOTIDE SEQUENCE [LARGE SCALE GENOMIC DNA]</scope>
    <source>
        <strain evidence="2 3">A2-2</strain>
    </source>
</reference>
<evidence type="ECO:0000259" key="1">
    <source>
        <dbReference type="Pfam" id="PF04389"/>
    </source>
</evidence>
<keyword evidence="3" id="KW-1185">Reference proteome</keyword>
<dbReference type="RefSeq" id="WP_274691938.1">
    <property type="nucleotide sequence ID" value="NZ_JAPMOU010000074.1"/>
</dbReference>
<dbReference type="EMBL" id="JAPMOU010000074">
    <property type="protein sequence ID" value="MDE1465634.1"/>
    <property type="molecule type" value="Genomic_DNA"/>
</dbReference>
<dbReference type="InterPro" id="IPR045175">
    <property type="entry name" value="M28_fam"/>
</dbReference>
<evidence type="ECO:0000313" key="2">
    <source>
        <dbReference type="EMBL" id="MDE1465634.1"/>
    </source>
</evidence>
<evidence type="ECO:0000313" key="3">
    <source>
        <dbReference type="Proteomes" id="UP001528823"/>
    </source>
</evidence>
<feature type="domain" description="Peptidase M28" evidence="1">
    <location>
        <begin position="102"/>
        <end position="315"/>
    </location>
</feature>
<protein>
    <submittedName>
        <fullName evidence="2">M28 family peptidase</fullName>
    </submittedName>
</protein>